<keyword evidence="4" id="KW-1185">Reference proteome</keyword>
<keyword evidence="2" id="KW-1133">Transmembrane helix</keyword>
<evidence type="ECO:0000256" key="2">
    <source>
        <dbReference type="SAM" id="Phobius"/>
    </source>
</evidence>
<feature type="transmembrane region" description="Helical" evidence="2">
    <location>
        <begin position="260"/>
        <end position="279"/>
    </location>
</feature>
<feature type="transmembrane region" description="Helical" evidence="2">
    <location>
        <begin position="285"/>
        <end position="302"/>
    </location>
</feature>
<feature type="compositionally biased region" description="Basic and acidic residues" evidence="1">
    <location>
        <begin position="225"/>
        <end position="236"/>
    </location>
</feature>
<keyword evidence="2" id="KW-0472">Membrane</keyword>
<reference evidence="3 4" key="1">
    <citation type="submission" date="2020-01" db="EMBL/GenBank/DDBJ databases">
        <title>Identification and distribution of gene clusters putatively required for synthesis of sphingolipid metabolism inhibitors in phylogenetically diverse species of the filamentous fungus Fusarium.</title>
        <authorList>
            <person name="Kim H.-S."/>
            <person name="Busman M."/>
            <person name="Brown D.W."/>
            <person name="Divon H."/>
            <person name="Uhlig S."/>
            <person name="Proctor R.H."/>
        </authorList>
    </citation>
    <scope>NUCLEOTIDE SEQUENCE [LARGE SCALE GENOMIC DNA]</scope>
    <source>
        <strain evidence="3 4">NRRL 20459</strain>
    </source>
</reference>
<organism evidence="3 4">
    <name type="scientific">Fusarium albosuccineum</name>
    <dbReference type="NCBI Taxonomy" id="1237068"/>
    <lineage>
        <taxon>Eukaryota</taxon>
        <taxon>Fungi</taxon>
        <taxon>Dikarya</taxon>
        <taxon>Ascomycota</taxon>
        <taxon>Pezizomycotina</taxon>
        <taxon>Sordariomycetes</taxon>
        <taxon>Hypocreomycetidae</taxon>
        <taxon>Hypocreales</taxon>
        <taxon>Nectriaceae</taxon>
        <taxon>Fusarium</taxon>
        <taxon>Fusarium decemcellulare species complex</taxon>
    </lineage>
</organism>
<feature type="region of interest" description="Disordered" evidence="1">
    <location>
        <begin position="303"/>
        <end position="323"/>
    </location>
</feature>
<proteinExistence type="predicted"/>
<dbReference type="OrthoDB" id="8954335at2759"/>
<dbReference type="EMBL" id="JAADYS010001505">
    <property type="protein sequence ID" value="KAF4462600.1"/>
    <property type="molecule type" value="Genomic_DNA"/>
</dbReference>
<comment type="caution">
    <text evidence="3">The sequence shown here is derived from an EMBL/GenBank/DDBJ whole genome shotgun (WGS) entry which is preliminary data.</text>
</comment>
<dbReference type="AlphaFoldDB" id="A0A8H4P7Z2"/>
<gene>
    <name evidence="3" type="ORF">FALBO_10583</name>
</gene>
<dbReference type="Proteomes" id="UP000554235">
    <property type="component" value="Unassembled WGS sequence"/>
</dbReference>
<sequence>MWNTIAFESNDYHQAQKRENELKTTKGYWGWMTSHGSRTQRWEGTKASAHSILTSLLWISESRGPVVFQIQKELVDEAKALDNTAAGTELVRYHGAAGQEFQRELKAVRSSLKQAEESSGKTATRHFQDQEAIVENRLADAEMAERDLRDGFEALSRKKTEPYRKLFEDTQREVSTLSNQIQELQGQLRELQKQPRMGKVASKRKPLLQADRGTERQQARKKQGDKKALALPKDKTREPTVRTVEIELARREKRRVMKRNALAILGMLGGAATIAAGAATLQIPVAAAGIALFGTAGMKLDFSRKKKKKKDDDDEWTVDDHDG</sequence>
<evidence type="ECO:0000313" key="4">
    <source>
        <dbReference type="Proteomes" id="UP000554235"/>
    </source>
</evidence>
<evidence type="ECO:0000256" key="1">
    <source>
        <dbReference type="SAM" id="MobiDB-lite"/>
    </source>
</evidence>
<name>A0A8H4P7Z2_9HYPO</name>
<keyword evidence="2" id="KW-0812">Transmembrane</keyword>
<accession>A0A8H4P7Z2</accession>
<evidence type="ECO:0000313" key="3">
    <source>
        <dbReference type="EMBL" id="KAF4462600.1"/>
    </source>
</evidence>
<feature type="region of interest" description="Disordered" evidence="1">
    <location>
        <begin position="190"/>
        <end position="236"/>
    </location>
</feature>
<protein>
    <submittedName>
        <fullName evidence="3">Uncharacterized protein</fullName>
    </submittedName>
</protein>